<feature type="transmembrane region" description="Helical" evidence="8">
    <location>
        <begin position="209"/>
        <end position="229"/>
    </location>
</feature>
<comment type="subcellular location">
    <subcellularLocation>
        <location evidence="1 8">Vacuole membrane</location>
        <topology evidence="1 8">Multi-pass membrane protein</topology>
    </subcellularLocation>
</comment>
<comment type="caution">
    <text evidence="9">The sequence shown here is derived from an EMBL/GenBank/DDBJ whole genome shotgun (WGS) entry which is preliminary data.</text>
</comment>
<dbReference type="InterPro" id="IPR036259">
    <property type="entry name" value="MFS_trans_sf"/>
</dbReference>
<dbReference type="Gene3D" id="1.20.1250.20">
    <property type="entry name" value="MFS general substrate transporter like domains"/>
    <property type="match status" value="1"/>
</dbReference>
<evidence type="ECO:0000256" key="6">
    <source>
        <dbReference type="ARBA" id="ARBA00023006"/>
    </source>
</evidence>
<comment type="similarity">
    <text evidence="2 8">Belongs to the ATG22 family.</text>
</comment>
<evidence type="ECO:0000256" key="5">
    <source>
        <dbReference type="ARBA" id="ARBA00022989"/>
    </source>
</evidence>
<comment type="caution">
    <text evidence="8">Lacks conserved residue(s) required for the propagation of feature annotation.</text>
</comment>
<name>A0A9P5MS20_9AGAM</name>
<dbReference type="SUPFAM" id="SSF103473">
    <property type="entry name" value="MFS general substrate transporter"/>
    <property type="match status" value="1"/>
</dbReference>
<evidence type="ECO:0000256" key="1">
    <source>
        <dbReference type="ARBA" id="ARBA00004128"/>
    </source>
</evidence>
<feature type="transmembrane region" description="Helical" evidence="8">
    <location>
        <begin position="128"/>
        <end position="149"/>
    </location>
</feature>
<keyword evidence="10" id="KW-1185">Reference proteome</keyword>
<dbReference type="GO" id="GO:0005774">
    <property type="term" value="C:vacuolar membrane"/>
    <property type="evidence" value="ECO:0007669"/>
    <property type="project" value="UniProtKB-SubCell"/>
</dbReference>
<keyword evidence="5 8" id="KW-1133">Transmembrane helix</keyword>
<comment type="function">
    <text evidence="8">Vacuolar effluxer which mediate the efflux of amino acids resulting from autophagic degradation. The release of autophagic amino acids allows the maintenance of protein synthesis and viability during nitrogen starvation.</text>
</comment>
<sequence>MGFHTDLISAQLSLVPQTLTLRLCRTRLLFFNLFFLFPSSSSIWLIFSLLAILANTGFGASIIVLNDTSHAVSSLPFLDHGDTKKLSRATARIYSLGIALGCTAGVLLLLVTVLSIQRAGGSTDALRFAMIGGSGAWWALFSIPTLLLLPGTRGFEEAQNAGVTEECEGLLTSEPTSEAASSFLMDSRHSTSTALLFAKTTLHMPPSSLVLVGVLTPSAGILDALLWPILQHRLSLTSPHVLILLIIAAGVIGLFASCGARWDLRVPAEMFVLAVYFGGLYGASQSCTRALYAEIIPPGEEARWYGLFSIADKSSSFIGPLVVRG</sequence>
<dbReference type="GO" id="GO:0006914">
    <property type="term" value="P:autophagy"/>
    <property type="evidence" value="ECO:0007669"/>
    <property type="project" value="UniProtKB-KW"/>
</dbReference>
<feature type="transmembrane region" description="Helical" evidence="8">
    <location>
        <begin position="44"/>
        <end position="65"/>
    </location>
</feature>
<organism evidence="9 10">
    <name type="scientific">Russula ochroleuca</name>
    <dbReference type="NCBI Taxonomy" id="152965"/>
    <lineage>
        <taxon>Eukaryota</taxon>
        <taxon>Fungi</taxon>
        <taxon>Dikarya</taxon>
        <taxon>Basidiomycota</taxon>
        <taxon>Agaricomycotina</taxon>
        <taxon>Agaricomycetes</taxon>
        <taxon>Russulales</taxon>
        <taxon>Russulaceae</taxon>
        <taxon>Russula</taxon>
    </lineage>
</organism>
<reference evidence="9" key="2">
    <citation type="journal article" date="2020" name="Nat. Commun.">
        <title>Large-scale genome sequencing of mycorrhizal fungi provides insights into the early evolution of symbiotic traits.</title>
        <authorList>
            <person name="Miyauchi S."/>
            <person name="Kiss E."/>
            <person name="Kuo A."/>
            <person name="Drula E."/>
            <person name="Kohler A."/>
            <person name="Sanchez-Garcia M."/>
            <person name="Morin E."/>
            <person name="Andreopoulos B."/>
            <person name="Barry K.W."/>
            <person name="Bonito G."/>
            <person name="Buee M."/>
            <person name="Carver A."/>
            <person name="Chen C."/>
            <person name="Cichocki N."/>
            <person name="Clum A."/>
            <person name="Culley D."/>
            <person name="Crous P.W."/>
            <person name="Fauchery L."/>
            <person name="Girlanda M."/>
            <person name="Hayes R.D."/>
            <person name="Keri Z."/>
            <person name="LaButti K."/>
            <person name="Lipzen A."/>
            <person name="Lombard V."/>
            <person name="Magnuson J."/>
            <person name="Maillard F."/>
            <person name="Murat C."/>
            <person name="Nolan M."/>
            <person name="Ohm R.A."/>
            <person name="Pangilinan J."/>
            <person name="Pereira M.F."/>
            <person name="Perotto S."/>
            <person name="Peter M."/>
            <person name="Pfister S."/>
            <person name="Riley R."/>
            <person name="Sitrit Y."/>
            <person name="Stielow J.B."/>
            <person name="Szollosi G."/>
            <person name="Zifcakova L."/>
            <person name="Stursova M."/>
            <person name="Spatafora J.W."/>
            <person name="Tedersoo L."/>
            <person name="Vaario L.M."/>
            <person name="Yamada A."/>
            <person name="Yan M."/>
            <person name="Wang P."/>
            <person name="Xu J."/>
            <person name="Bruns T."/>
            <person name="Baldrian P."/>
            <person name="Vilgalys R."/>
            <person name="Dunand C."/>
            <person name="Henrissat B."/>
            <person name="Grigoriev I.V."/>
            <person name="Hibbett D."/>
            <person name="Nagy L.G."/>
            <person name="Martin F.M."/>
        </authorList>
    </citation>
    <scope>NUCLEOTIDE SEQUENCE</scope>
    <source>
        <strain evidence="9">Prilba</strain>
    </source>
</reference>
<gene>
    <name evidence="9" type="ORF">DFH94DRAFT_855330</name>
</gene>
<dbReference type="Pfam" id="PF11700">
    <property type="entry name" value="ATG22"/>
    <property type="match status" value="2"/>
</dbReference>
<evidence type="ECO:0000256" key="3">
    <source>
        <dbReference type="ARBA" id="ARBA00022448"/>
    </source>
</evidence>
<dbReference type="InterPro" id="IPR024671">
    <property type="entry name" value="Atg22-like"/>
</dbReference>
<protein>
    <recommendedName>
        <fullName evidence="8">Autophagy-related protein</fullName>
    </recommendedName>
</protein>
<accession>A0A9P5MS20</accession>
<keyword evidence="8" id="KW-0926">Vacuole</keyword>
<keyword evidence="4 8" id="KW-0812">Transmembrane</keyword>
<dbReference type="PANTHER" id="PTHR23519">
    <property type="entry name" value="AUTOPHAGY-RELATED PROTEIN 22"/>
    <property type="match status" value="1"/>
</dbReference>
<keyword evidence="6 8" id="KW-0072">Autophagy</keyword>
<dbReference type="AlphaFoldDB" id="A0A9P5MS20"/>
<keyword evidence="8" id="KW-0029">Amino-acid transport</keyword>
<reference evidence="9" key="1">
    <citation type="submission" date="2019-10" db="EMBL/GenBank/DDBJ databases">
        <authorList>
            <consortium name="DOE Joint Genome Institute"/>
            <person name="Kuo A."/>
            <person name="Miyauchi S."/>
            <person name="Kiss E."/>
            <person name="Drula E."/>
            <person name="Kohler A."/>
            <person name="Sanchez-Garcia M."/>
            <person name="Andreopoulos B."/>
            <person name="Barry K.W."/>
            <person name="Bonito G."/>
            <person name="Buee M."/>
            <person name="Carver A."/>
            <person name="Chen C."/>
            <person name="Cichocki N."/>
            <person name="Clum A."/>
            <person name="Culley D."/>
            <person name="Crous P.W."/>
            <person name="Fauchery L."/>
            <person name="Girlanda M."/>
            <person name="Hayes R."/>
            <person name="Keri Z."/>
            <person name="LaButti K."/>
            <person name="Lipzen A."/>
            <person name="Lombard V."/>
            <person name="Magnuson J."/>
            <person name="Maillard F."/>
            <person name="Morin E."/>
            <person name="Murat C."/>
            <person name="Nolan M."/>
            <person name="Ohm R."/>
            <person name="Pangilinan J."/>
            <person name="Pereira M."/>
            <person name="Perotto S."/>
            <person name="Peter M."/>
            <person name="Riley R."/>
            <person name="Sitrit Y."/>
            <person name="Stielow B."/>
            <person name="Szollosi G."/>
            <person name="Zifcakova L."/>
            <person name="Stursova M."/>
            <person name="Spatafora J.W."/>
            <person name="Tedersoo L."/>
            <person name="Vaario L.-M."/>
            <person name="Yamada A."/>
            <person name="Yan M."/>
            <person name="Wang P."/>
            <person name="Xu J."/>
            <person name="Bruns T."/>
            <person name="Baldrian P."/>
            <person name="Vilgalys R."/>
            <person name="Henrissat B."/>
            <person name="Grigoriev I.V."/>
            <person name="Hibbett D."/>
            <person name="Nagy L.G."/>
            <person name="Martin F.M."/>
        </authorList>
    </citation>
    <scope>NUCLEOTIDE SEQUENCE</scope>
    <source>
        <strain evidence="9">Prilba</strain>
    </source>
</reference>
<dbReference type="GO" id="GO:0032974">
    <property type="term" value="P:amino acid transmembrane export from vacuole"/>
    <property type="evidence" value="ECO:0007669"/>
    <property type="project" value="TreeGrafter"/>
</dbReference>
<feature type="transmembrane region" description="Helical" evidence="8">
    <location>
        <begin position="93"/>
        <end position="116"/>
    </location>
</feature>
<evidence type="ECO:0000256" key="7">
    <source>
        <dbReference type="ARBA" id="ARBA00023136"/>
    </source>
</evidence>
<proteinExistence type="inferred from homology"/>
<dbReference type="InterPro" id="IPR050495">
    <property type="entry name" value="ATG22/LtaA_families"/>
</dbReference>
<evidence type="ECO:0000256" key="4">
    <source>
        <dbReference type="ARBA" id="ARBA00022692"/>
    </source>
</evidence>
<evidence type="ECO:0000313" key="10">
    <source>
        <dbReference type="Proteomes" id="UP000759537"/>
    </source>
</evidence>
<feature type="transmembrane region" description="Helical" evidence="8">
    <location>
        <begin position="241"/>
        <end position="260"/>
    </location>
</feature>
<evidence type="ECO:0000256" key="2">
    <source>
        <dbReference type="ARBA" id="ARBA00006978"/>
    </source>
</evidence>
<dbReference type="PANTHER" id="PTHR23519:SF1">
    <property type="entry name" value="AUTOPHAGY-RELATED PROTEIN 22"/>
    <property type="match status" value="1"/>
</dbReference>
<keyword evidence="3 8" id="KW-0813">Transport</keyword>
<evidence type="ECO:0000313" key="9">
    <source>
        <dbReference type="EMBL" id="KAF8476448.1"/>
    </source>
</evidence>
<dbReference type="EMBL" id="WHVB01000015">
    <property type="protein sequence ID" value="KAF8476448.1"/>
    <property type="molecule type" value="Genomic_DNA"/>
</dbReference>
<dbReference type="OrthoDB" id="192733at2759"/>
<evidence type="ECO:0000256" key="8">
    <source>
        <dbReference type="RuleBase" id="RU363073"/>
    </source>
</evidence>
<dbReference type="Proteomes" id="UP000759537">
    <property type="component" value="Unassembled WGS sequence"/>
</dbReference>
<keyword evidence="7 8" id="KW-0472">Membrane</keyword>